<dbReference type="InterPro" id="IPR005828">
    <property type="entry name" value="MFS_sugar_transport-like"/>
</dbReference>
<dbReference type="Pfam" id="PF00083">
    <property type="entry name" value="Sugar_tr"/>
    <property type="match status" value="1"/>
</dbReference>
<dbReference type="InterPro" id="IPR005829">
    <property type="entry name" value="Sugar_transporter_CS"/>
</dbReference>
<dbReference type="KEGG" id="glz:GLAREA_11132"/>
<evidence type="ECO:0000256" key="8">
    <source>
        <dbReference type="SAM" id="MobiDB-lite"/>
    </source>
</evidence>
<evidence type="ECO:0000313" key="11">
    <source>
        <dbReference type="EMBL" id="EPE35433.1"/>
    </source>
</evidence>
<dbReference type="Proteomes" id="UP000016922">
    <property type="component" value="Unassembled WGS sequence"/>
</dbReference>
<dbReference type="Gene3D" id="1.20.1250.20">
    <property type="entry name" value="MFS general substrate transporter like domains"/>
    <property type="match status" value="1"/>
</dbReference>
<evidence type="ECO:0000256" key="5">
    <source>
        <dbReference type="ARBA" id="ARBA00022989"/>
    </source>
</evidence>
<dbReference type="GO" id="GO:0015793">
    <property type="term" value="P:glycerol transmembrane transport"/>
    <property type="evidence" value="ECO:0007669"/>
    <property type="project" value="TreeGrafter"/>
</dbReference>
<dbReference type="PROSITE" id="PS50850">
    <property type="entry name" value="MFS"/>
    <property type="match status" value="1"/>
</dbReference>
<reference evidence="11 12" key="1">
    <citation type="journal article" date="2013" name="BMC Genomics">
        <title>Genomics-driven discovery of the pneumocandin biosynthetic gene cluster in the fungus Glarea lozoyensis.</title>
        <authorList>
            <person name="Chen L."/>
            <person name="Yue Q."/>
            <person name="Zhang X."/>
            <person name="Xiang M."/>
            <person name="Wang C."/>
            <person name="Li S."/>
            <person name="Che Y."/>
            <person name="Ortiz-Lopez F.J."/>
            <person name="Bills G.F."/>
            <person name="Liu X."/>
            <person name="An Z."/>
        </authorList>
    </citation>
    <scope>NUCLEOTIDE SEQUENCE [LARGE SCALE GENOMIC DNA]</scope>
    <source>
        <strain evidence="12">ATCC 20868 / MF5171</strain>
    </source>
</reference>
<dbReference type="InterPro" id="IPR036259">
    <property type="entry name" value="MFS_trans_sf"/>
</dbReference>
<keyword evidence="12" id="KW-1185">Reference proteome</keyword>
<dbReference type="InterPro" id="IPR020846">
    <property type="entry name" value="MFS_dom"/>
</dbReference>
<organism evidence="11 12">
    <name type="scientific">Glarea lozoyensis (strain ATCC 20868 / MF5171)</name>
    <dbReference type="NCBI Taxonomy" id="1116229"/>
    <lineage>
        <taxon>Eukaryota</taxon>
        <taxon>Fungi</taxon>
        <taxon>Dikarya</taxon>
        <taxon>Ascomycota</taxon>
        <taxon>Pezizomycotina</taxon>
        <taxon>Leotiomycetes</taxon>
        <taxon>Helotiales</taxon>
        <taxon>Helotiaceae</taxon>
        <taxon>Glarea</taxon>
    </lineage>
</organism>
<name>S3EAT1_GLAL2</name>
<dbReference type="PRINTS" id="PR00171">
    <property type="entry name" value="SUGRTRNSPORT"/>
</dbReference>
<feature type="transmembrane region" description="Helical" evidence="9">
    <location>
        <begin position="21"/>
        <end position="40"/>
    </location>
</feature>
<feature type="transmembrane region" description="Helical" evidence="9">
    <location>
        <begin position="66"/>
        <end position="89"/>
    </location>
</feature>
<dbReference type="FunFam" id="1.20.1250.20:FF:000061">
    <property type="entry name" value="MFS sugar transporter"/>
    <property type="match status" value="1"/>
</dbReference>
<dbReference type="GO" id="GO:0016020">
    <property type="term" value="C:membrane"/>
    <property type="evidence" value="ECO:0007669"/>
    <property type="project" value="UniProtKB-SubCell"/>
</dbReference>
<evidence type="ECO:0000313" key="12">
    <source>
        <dbReference type="Proteomes" id="UP000016922"/>
    </source>
</evidence>
<evidence type="ECO:0000259" key="10">
    <source>
        <dbReference type="PROSITE" id="PS50850"/>
    </source>
</evidence>
<feature type="transmembrane region" description="Helical" evidence="9">
    <location>
        <begin position="448"/>
        <end position="465"/>
    </location>
</feature>
<dbReference type="AlphaFoldDB" id="S3EAT1"/>
<feature type="transmembrane region" description="Helical" evidence="9">
    <location>
        <begin position="159"/>
        <end position="178"/>
    </location>
</feature>
<evidence type="ECO:0000256" key="9">
    <source>
        <dbReference type="SAM" id="Phobius"/>
    </source>
</evidence>
<evidence type="ECO:0000256" key="6">
    <source>
        <dbReference type="ARBA" id="ARBA00023136"/>
    </source>
</evidence>
<dbReference type="eggNOG" id="KOG0254">
    <property type="taxonomic scope" value="Eukaryota"/>
</dbReference>
<dbReference type="GO" id="GO:0005351">
    <property type="term" value="F:carbohydrate:proton symporter activity"/>
    <property type="evidence" value="ECO:0007669"/>
    <property type="project" value="TreeGrafter"/>
</dbReference>
<evidence type="ECO:0000256" key="4">
    <source>
        <dbReference type="ARBA" id="ARBA00022692"/>
    </source>
</evidence>
<feature type="transmembrane region" description="Helical" evidence="9">
    <location>
        <begin position="122"/>
        <end position="139"/>
    </location>
</feature>
<feature type="transmembrane region" description="Helical" evidence="9">
    <location>
        <begin position="424"/>
        <end position="442"/>
    </location>
</feature>
<dbReference type="RefSeq" id="XP_008077512.1">
    <property type="nucleotide sequence ID" value="XM_008079321.1"/>
</dbReference>
<evidence type="ECO:0000256" key="1">
    <source>
        <dbReference type="ARBA" id="ARBA00004141"/>
    </source>
</evidence>
<comment type="subcellular location">
    <subcellularLocation>
        <location evidence="1">Membrane</location>
        <topology evidence="1">Multi-pass membrane protein</topology>
    </subcellularLocation>
</comment>
<dbReference type="PANTHER" id="PTHR48022:SF69">
    <property type="entry name" value="SUGAR TRANSPORTER"/>
    <property type="match status" value="1"/>
</dbReference>
<evidence type="ECO:0000256" key="2">
    <source>
        <dbReference type="ARBA" id="ARBA00010992"/>
    </source>
</evidence>
<dbReference type="OrthoDB" id="6133115at2759"/>
<evidence type="ECO:0000256" key="7">
    <source>
        <dbReference type="RuleBase" id="RU003346"/>
    </source>
</evidence>
<dbReference type="EMBL" id="KE145354">
    <property type="protein sequence ID" value="EPE35433.1"/>
    <property type="molecule type" value="Genomic_DNA"/>
</dbReference>
<dbReference type="OMA" id="MFQAKFD"/>
<proteinExistence type="inferred from homology"/>
<dbReference type="PROSITE" id="PS00217">
    <property type="entry name" value="SUGAR_TRANSPORT_2"/>
    <property type="match status" value="1"/>
</dbReference>
<dbReference type="HOGENOM" id="CLU_001265_30_3_1"/>
<gene>
    <name evidence="11" type="ORF">GLAREA_11132</name>
</gene>
<dbReference type="InterPro" id="IPR050360">
    <property type="entry name" value="MFS_Sugar_Transporters"/>
</dbReference>
<dbReference type="GeneID" id="19470174"/>
<dbReference type="SUPFAM" id="SSF103473">
    <property type="entry name" value="MFS general substrate transporter"/>
    <property type="match status" value="1"/>
</dbReference>
<dbReference type="NCBIfam" id="TIGR00879">
    <property type="entry name" value="SP"/>
    <property type="match status" value="1"/>
</dbReference>
<feature type="transmembrane region" description="Helical" evidence="9">
    <location>
        <begin position="190"/>
        <end position="212"/>
    </location>
</feature>
<feature type="domain" description="Major facilitator superfamily (MFS) profile" evidence="10">
    <location>
        <begin position="27"/>
        <end position="469"/>
    </location>
</feature>
<keyword evidence="5 9" id="KW-1133">Transmembrane helix</keyword>
<keyword evidence="4 9" id="KW-0812">Transmembrane</keyword>
<feature type="transmembrane region" description="Helical" evidence="9">
    <location>
        <begin position="381"/>
        <end position="403"/>
    </location>
</feature>
<evidence type="ECO:0000256" key="3">
    <source>
        <dbReference type="ARBA" id="ARBA00022448"/>
    </source>
</evidence>
<feature type="transmembrane region" description="Helical" evidence="9">
    <location>
        <begin position="282"/>
        <end position="306"/>
    </location>
</feature>
<dbReference type="InterPro" id="IPR003663">
    <property type="entry name" value="Sugar/inositol_transpt"/>
</dbReference>
<comment type="similarity">
    <text evidence="2 7">Belongs to the major facilitator superfamily. Sugar transporter (TC 2.A.1.1) family.</text>
</comment>
<feature type="region of interest" description="Disordered" evidence="8">
    <location>
        <begin position="521"/>
        <end position="571"/>
    </location>
</feature>
<dbReference type="PANTHER" id="PTHR48022">
    <property type="entry name" value="PLASTIDIC GLUCOSE TRANSPORTER 4"/>
    <property type="match status" value="1"/>
</dbReference>
<protein>
    <submittedName>
        <fullName evidence="11">MFS general substrate transporter</fullName>
    </submittedName>
</protein>
<feature type="transmembrane region" description="Helical" evidence="9">
    <location>
        <begin position="98"/>
        <end position="116"/>
    </location>
</feature>
<sequence>MTRQRSASVSTTRTYAGLMGRPLGLLISTIATTGFLLFGYDQGVMSGIISADPFNNYFPETKENSVYQGFVTAIYEVGCLIGAIGILWFGDSIGRRRSMMLGGFIMIIGVVVQVSAVKGSNAMAQFIIGRTITGVGNGMNTSTIPTYQAECSRSSNRGLLICIEGGVIAFGTMIAYWLDYGASYGPDDLTWRFPIAFQIIFGIILIVGTWYLPESPRWLLARDRHEEGINVLAALHGLEVTDPEVHLQHNLIIDGIKASGAAGKTPYSALFTGGKTQHFRRLLLGASSQFAQQLGGCNAVIYYFPILFQESIGTDHSLALLLGGVNMIVYSISATVSWFIIERAGRRKLFLYGTVGQCLSMVLVFVCLIPDGGKGPSAKGAGVGLFTYIMAFGATWLPLPWLYPAEINPLRTRARANALSTCSNWLFNFLVVMVTPVMISSISWGTYLFFAVVNACFIPIIYFFYPETRRRSLEEIDLIFAKGYTENISYVKASYDLPFLTDQEVKDMSRQYGFVGEDEEFTAGEKDIATPGNGSEKARRSDSEGTLGGNTAVHDHAHGPDDVQNGGFRND</sequence>
<keyword evidence="6 9" id="KW-0472">Membrane</keyword>
<accession>S3EAT1</accession>
<keyword evidence="3 7" id="KW-0813">Transport</keyword>
<feature type="transmembrane region" description="Helical" evidence="9">
    <location>
        <begin position="349"/>
        <end position="369"/>
    </location>
</feature>
<feature type="transmembrane region" description="Helical" evidence="9">
    <location>
        <begin position="318"/>
        <end position="340"/>
    </location>
</feature>